<dbReference type="SUPFAM" id="SSF54909">
    <property type="entry name" value="Dimeric alpha+beta barrel"/>
    <property type="match status" value="1"/>
</dbReference>
<sequence length="99" mass="11090">MSGEVVRVIARITAQLDKVEELKSVLLGLVEPTRLEKGCVSYQLVQDKTDLAEFVFIEEWSSDSAIDVHMTSSHVQDAFLKAQSLLVKAPDIRKYGVLR</sequence>
<dbReference type="RefSeq" id="WP_239797547.1">
    <property type="nucleotide sequence ID" value="NZ_OU912926.1"/>
</dbReference>
<keyword evidence="2" id="KW-0560">Oxidoreductase</keyword>
<dbReference type="PANTHER" id="PTHR33336:SF15">
    <property type="entry name" value="ABM DOMAIN-CONTAINING PROTEIN"/>
    <property type="match status" value="1"/>
</dbReference>
<dbReference type="GO" id="GO:0004497">
    <property type="term" value="F:monooxygenase activity"/>
    <property type="evidence" value="ECO:0007669"/>
    <property type="project" value="UniProtKB-KW"/>
</dbReference>
<reference evidence="2 3" key="1">
    <citation type="submission" date="2021-10" db="EMBL/GenBank/DDBJ databases">
        <authorList>
            <person name="Koch H."/>
        </authorList>
    </citation>
    <scope>NUCLEOTIDE SEQUENCE [LARGE SCALE GENOMIC DNA]</scope>
    <source>
        <strain evidence="2">6680</strain>
    </source>
</reference>
<keyword evidence="2" id="KW-0503">Monooxygenase</keyword>
<evidence type="ECO:0000313" key="3">
    <source>
        <dbReference type="Proteomes" id="UP000839052"/>
    </source>
</evidence>
<protein>
    <submittedName>
        <fullName evidence="2">Antibiotic biosynthesis monooxygenase</fullName>
    </submittedName>
</protein>
<organism evidence="2 3">
    <name type="scientific">Candidatus Nitrotoga arctica</name>
    <dbReference type="NCBI Taxonomy" id="453162"/>
    <lineage>
        <taxon>Bacteria</taxon>
        <taxon>Pseudomonadati</taxon>
        <taxon>Pseudomonadota</taxon>
        <taxon>Betaproteobacteria</taxon>
        <taxon>Nitrosomonadales</taxon>
        <taxon>Gallionellaceae</taxon>
        <taxon>Candidatus Nitrotoga</taxon>
    </lineage>
</organism>
<dbReference type="InterPro" id="IPR011008">
    <property type="entry name" value="Dimeric_a/b-barrel"/>
</dbReference>
<evidence type="ECO:0000313" key="2">
    <source>
        <dbReference type="EMBL" id="CAG9933823.1"/>
    </source>
</evidence>
<feature type="domain" description="ABM" evidence="1">
    <location>
        <begin position="6"/>
        <end position="98"/>
    </location>
</feature>
<keyword evidence="3" id="KW-1185">Reference proteome</keyword>
<dbReference type="PANTHER" id="PTHR33336">
    <property type="entry name" value="QUINOL MONOOXYGENASE YGIN-RELATED"/>
    <property type="match status" value="1"/>
</dbReference>
<name>A0ABN8ALV9_9PROT</name>
<dbReference type="PROSITE" id="PS51725">
    <property type="entry name" value="ABM"/>
    <property type="match status" value="1"/>
</dbReference>
<evidence type="ECO:0000259" key="1">
    <source>
        <dbReference type="PROSITE" id="PS51725"/>
    </source>
</evidence>
<dbReference type="InterPro" id="IPR050744">
    <property type="entry name" value="AI-2_Isomerase_LsrG"/>
</dbReference>
<proteinExistence type="predicted"/>
<dbReference type="Pfam" id="PF03992">
    <property type="entry name" value="ABM"/>
    <property type="match status" value="1"/>
</dbReference>
<dbReference type="Gene3D" id="3.30.70.100">
    <property type="match status" value="1"/>
</dbReference>
<dbReference type="InterPro" id="IPR007138">
    <property type="entry name" value="ABM_dom"/>
</dbReference>
<accession>A0ABN8ALV9</accession>
<dbReference type="EMBL" id="OU912926">
    <property type="protein sequence ID" value="CAG9933823.1"/>
    <property type="molecule type" value="Genomic_DNA"/>
</dbReference>
<dbReference type="Proteomes" id="UP000839052">
    <property type="component" value="Chromosome"/>
</dbReference>
<gene>
    <name evidence="2" type="ORF">NTG6680_2574</name>
</gene>